<dbReference type="Pfam" id="PF02698">
    <property type="entry name" value="DUF218"/>
    <property type="match status" value="1"/>
</dbReference>
<dbReference type="PANTHER" id="PTHR30336">
    <property type="entry name" value="INNER MEMBRANE PROTEIN, PROBABLE PERMEASE"/>
    <property type="match status" value="1"/>
</dbReference>
<name>A0A2H0BSW2_9BACT</name>
<accession>A0A2H0BSW2</accession>
<evidence type="ECO:0000259" key="1">
    <source>
        <dbReference type="Pfam" id="PF02698"/>
    </source>
</evidence>
<comment type="caution">
    <text evidence="2">The sequence shown here is derived from an EMBL/GenBank/DDBJ whole genome shotgun (WGS) entry which is preliminary data.</text>
</comment>
<protein>
    <recommendedName>
        <fullName evidence="1">DUF218 domain-containing protein</fullName>
    </recommendedName>
</protein>
<dbReference type="CDD" id="cd06259">
    <property type="entry name" value="YdcF-like"/>
    <property type="match status" value="1"/>
</dbReference>
<dbReference type="InterPro" id="IPR051599">
    <property type="entry name" value="Cell_Envelope_Assoc"/>
</dbReference>
<reference evidence="2 3" key="1">
    <citation type="submission" date="2017-09" db="EMBL/GenBank/DDBJ databases">
        <title>Depth-based differentiation of microbial function through sediment-hosted aquifers and enrichment of novel symbionts in the deep terrestrial subsurface.</title>
        <authorList>
            <person name="Probst A.J."/>
            <person name="Ladd B."/>
            <person name="Jarett J.K."/>
            <person name="Geller-Mcgrath D.E."/>
            <person name="Sieber C.M."/>
            <person name="Emerson J.B."/>
            <person name="Anantharaman K."/>
            <person name="Thomas B.C."/>
            <person name="Malmstrom R."/>
            <person name="Stieglmeier M."/>
            <person name="Klingl A."/>
            <person name="Woyke T."/>
            <person name="Ryan C.M."/>
            <person name="Banfield J.F."/>
        </authorList>
    </citation>
    <scope>NUCLEOTIDE SEQUENCE [LARGE SCALE GENOMIC DNA]</scope>
    <source>
        <strain evidence="2">CG22_combo_CG10-13_8_21_14_all_47_17</strain>
    </source>
</reference>
<evidence type="ECO:0000313" key="3">
    <source>
        <dbReference type="Proteomes" id="UP000231581"/>
    </source>
</evidence>
<evidence type="ECO:0000313" key="2">
    <source>
        <dbReference type="EMBL" id="PIP60763.1"/>
    </source>
</evidence>
<dbReference type="Proteomes" id="UP000231581">
    <property type="component" value="Unassembled WGS sequence"/>
</dbReference>
<proteinExistence type="predicted"/>
<dbReference type="GO" id="GO:0005886">
    <property type="term" value="C:plasma membrane"/>
    <property type="evidence" value="ECO:0007669"/>
    <property type="project" value="TreeGrafter"/>
</dbReference>
<dbReference type="InterPro" id="IPR003848">
    <property type="entry name" value="DUF218"/>
</dbReference>
<organism evidence="2 3">
    <name type="scientific">Candidatus Uhrbacteria bacterium CG22_combo_CG10-13_8_21_14_all_47_17</name>
    <dbReference type="NCBI Taxonomy" id="1975041"/>
    <lineage>
        <taxon>Bacteria</taxon>
        <taxon>Candidatus Uhriibacteriota</taxon>
    </lineage>
</organism>
<dbReference type="PANTHER" id="PTHR30336:SF6">
    <property type="entry name" value="INTEGRAL MEMBRANE PROTEIN"/>
    <property type="match status" value="1"/>
</dbReference>
<dbReference type="AlphaFoldDB" id="A0A2H0BSW2"/>
<sequence>MMKRLLKFFLILVGAGGVISLCIIARVQLKDINAIAKQADDLNPAPVAIVLGASVKLDGTPSDALSDRILTATELYQAWKVEKILMTGDDGAFHADEVDAMARTAQEAGVPEEDILIDGHGYRTYESCKRAVQVYDIRNAIIVTQRFHLGRALYLCDHFGMTVQGLTADKRSYKDIIKFTLRDFAASVKAWWDLNIMEPASPITG</sequence>
<dbReference type="EMBL" id="PCSZ01000033">
    <property type="protein sequence ID" value="PIP60763.1"/>
    <property type="molecule type" value="Genomic_DNA"/>
</dbReference>
<gene>
    <name evidence="2" type="ORF">COX00_01455</name>
</gene>
<feature type="domain" description="DUF218" evidence="1">
    <location>
        <begin position="47"/>
        <end position="164"/>
    </location>
</feature>